<reference evidence="2 3" key="1">
    <citation type="submission" date="2019-06" db="EMBL/GenBank/DDBJ databases">
        <title>Genome sequence of Ureibacillus terrenus.</title>
        <authorList>
            <person name="Maclea K.S."/>
            <person name="Simoes M."/>
        </authorList>
    </citation>
    <scope>NUCLEOTIDE SEQUENCE [LARGE SCALE GENOMIC DNA]</scope>
    <source>
        <strain evidence="2 3">ATCC BAA-384</strain>
    </source>
</reference>
<dbReference type="EMBL" id="VIGD01000002">
    <property type="protein sequence ID" value="TQE91967.1"/>
    <property type="molecule type" value="Genomic_DNA"/>
</dbReference>
<evidence type="ECO:0000259" key="1">
    <source>
        <dbReference type="Pfam" id="PF06445"/>
    </source>
</evidence>
<dbReference type="PIRSF" id="PIRSF031644">
    <property type="entry name" value="UCP031644"/>
    <property type="match status" value="1"/>
</dbReference>
<feature type="domain" description="GyrI-like small molecule binding" evidence="1">
    <location>
        <begin position="21"/>
        <end position="204"/>
    </location>
</feature>
<sequence length="210" mass="24870">MGKFEWRKQLKELYLPGTDPVTIDVPPMKYFTIDGKGNPNGQPFQEHFETLYALSYAIRMMPKKGMTPEGYYEYTVFPLEGHWDLDEEGRKKDYLDKKNHLVYKLMIRQPDFVTEELFQYALDAVKKKKPDLDADQVHFETITEGLCVQAMHLGSYDDEWKTFERMEAYCAENHLKRAEKTHKEIYISDPRKTAPEKLKTVLRFKVEKIE</sequence>
<protein>
    <recommendedName>
        <fullName evidence="1">GyrI-like small molecule binding domain-containing protein</fullName>
    </recommendedName>
</protein>
<dbReference type="OrthoDB" id="4772335at2"/>
<dbReference type="SUPFAM" id="SSF55136">
    <property type="entry name" value="Probable bacterial effector-binding domain"/>
    <property type="match status" value="1"/>
</dbReference>
<dbReference type="Proteomes" id="UP000315753">
    <property type="component" value="Unassembled WGS sequence"/>
</dbReference>
<dbReference type="RefSeq" id="WP_141601143.1">
    <property type="nucleotide sequence ID" value="NZ_VIGD01000002.1"/>
</dbReference>
<dbReference type="InterPro" id="IPR008319">
    <property type="entry name" value="GyrI-like_CCH_Lin2189-like"/>
</dbReference>
<gene>
    <name evidence="2" type="ORF">FKZ59_02425</name>
</gene>
<dbReference type="InterPro" id="IPR029442">
    <property type="entry name" value="GyrI-like"/>
</dbReference>
<keyword evidence="3" id="KW-1185">Reference proteome</keyword>
<organism evidence="2 3">
    <name type="scientific">Ureibacillus terrenus</name>
    <dbReference type="NCBI Taxonomy" id="118246"/>
    <lineage>
        <taxon>Bacteria</taxon>
        <taxon>Bacillati</taxon>
        <taxon>Bacillota</taxon>
        <taxon>Bacilli</taxon>
        <taxon>Bacillales</taxon>
        <taxon>Caryophanaceae</taxon>
        <taxon>Ureibacillus</taxon>
    </lineage>
</organism>
<evidence type="ECO:0000313" key="2">
    <source>
        <dbReference type="EMBL" id="TQE91967.1"/>
    </source>
</evidence>
<dbReference type="AlphaFoldDB" id="A0A540V5D0"/>
<evidence type="ECO:0000313" key="3">
    <source>
        <dbReference type="Proteomes" id="UP000315753"/>
    </source>
</evidence>
<dbReference type="InterPro" id="IPR011256">
    <property type="entry name" value="Reg_factor_effector_dom_sf"/>
</dbReference>
<dbReference type="Gene3D" id="3.20.80.10">
    <property type="entry name" value="Regulatory factor, effector binding domain"/>
    <property type="match status" value="1"/>
</dbReference>
<name>A0A540V5D0_9BACL</name>
<proteinExistence type="predicted"/>
<accession>A0A540V5D0</accession>
<dbReference type="Pfam" id="PF06445">
    <property type="entry name" value="GyrI-like"/>
    <property type="match status" value="1"/>
</dbReference>
<comment type="caution">
    <text evidence="2">The sequence shown here is derived from an EMBL/GenBank/DDBJ whole genome shotgun (WGS) entry which is preliminary data.</text>
</comment>